<dbReference type="AlphaFoldDB" id="A0AAD6L7P2"/>
<evidence type="ECO:0000313" key="1">
    <source>
        <dbReference type="EMBL" id="KAJ6951870.1"/>
    </source>
</evidence>
<protein>
    <submittedName>
        <fullName evidence="1">Uncharacterized protein</fullName>
    </submittedName>
</protein>
<reference evidence="1" key="1">
    <citation type="journal article" date="2023" name="Mol. Ecol. Resour.">
        <title>Chromosome-level genome assembly of a triploid poplar Populus alba 'Berolinensis'.</title>
        <authorList>
            <person name="Chen S."/>
            <person name="Yu Y."/>
            <person name="Wang X."/>
            <person name="Wang S."/>
            <person name="Zhang T."/>
            <person name="Zhou Y."/>
            <person name="He R."/>
            <person name="Meng N."/>
            <person name="Wang Y."/>
            <person name="Liu W."/>
            <person name="Liu Z."/>
            <person name="Liu J."/>
            <person name="Guo Q."/>
            <person name="Huang H."/>
            <person name="Sederoff R.R."/>
            <person name="Wang G."/>
            <person name="Qu G."/>
            <person name="Chen S."/>
        </authorList>
    </citation>
    <scope>NUCLEOTIDE SEQUENCE</scope>
    <source>
        <strain evidence="1">SC-2020</strain>
    </source>
</reference>
<dbReference type="EMBL" id="JAQIZT010000019">
    <property type="protein sequence ID" value="KAJ6951870.1"/>
    <property type="molecule type" value="Genomic_DNA"/>
</dbReference>
<keyword evidence="2" id="KW-1185">Reference proteome</keyword>
<proteinExistence type="predicted"/>
<gene>
    <name evidence="1" type="ORF">NC653_041119</name>
</gene>
<organism evidence="1 2">
    <name type="scientific">Populus alba x Populus x berolinensis</name>
    <dbReference type="NCBI Taxonomy" id="444605"/>
    <lineage>
        <taxon>Eukaryota</taxon>
        <taxon>Viridiplantae</taxon>
        <taxon>Streptophyta</taxon>
        <taxon>Embryophyta</taxon>
        <taxon>Tracheophyta</taxon>
        <taxon>Spermatophyta</taxon>
        <taxon>Magnoliopsida</taxon>
        <taxon>eudicotyledons</taxon>
        <taxon>Gunneridae</taxon>
        <taxon>Pentapetalae</taxon>
        <taxon>rosids</taxon>
        <taxon>fabids</taxon>
        <taxon>Malpighiales</taxon>
        <taxon>Salicaceae</taxon>
        <taxon>Saliceae</taxon>
        <taxon>Populus</taxon>
    </lineage>
</organism>
<name>A0AAD6L7P2_9ROSI</name>
<dbReference type="Proteomes" id="UP001164929">
    <property type="component" value="Chromosome 19"/>
</dbReference>
<evidence type="ECO:0000313" key="2">
    <source>
        <dbReference type="Proteomes" id="UP001164929"/>
    </source>
</evidence>
<accession>A0AAD6L7P2</accession>
<comment type="caution">
    <text evidence="1">The sequence shown here is derived from an EMBL/GenBank/DDBJ whole genome shotgun (WGS) entry which is preliminary data.</text>
</comment>
<sequence>MLVRMQNNKTRFICKIKENLIKIHQLQSRF</sequence>